<sequence length="211" mass="24276">MRSERQAASGKQHAERDHRKRETALTNTRLAHVHCRLTFQNCRGQLLWHATPSWCDAGRRAIQAPEEIFRVRGRHRHATKRAKTASHPHEDPRRSQQAAEAQRCICAAWLASARDWDGQLHGTAPGTLFVGQEASWQAERSHRQRAKSRRCPLALVGTGPEADLRQADQRRAARRPLPCRRAADRRRLSRWSALTSPEQRTRTYRRAVSLR</sequence>
<dbReference type="Proteomes" id="UP000774617">
    <property type="component" value="Unassembled WGS sequence"/>
</dbReference>
<feature type="compositionally biased region" description="Basic and acidic residues" evidence="1">
    <location>
        <begin position="12"/>
        <end position="23"/>
    </location>
</feature>
<feature type="region of interest" description="Disordered" evidence="1">
    <location>
        <begin position="74"/>
        <end position="97"/>
    </location>
</feature>
<dbReference type="EMBL" id="JAGTJR010000007">
    <property type="protein sequence ID" value="KAH7057393.1"/>
    <property type="molecule type" value="Genomic_DNA"/>
</dbReference>
<feature type="compositionally biased region" description="Basic residues" evidence="1">
    <location>
        <begin position="74"/>
        <end position="86"/>
    </location>
</feature>
<keyword evidence="3" id="KW-1185">Reference proteome</keyword>
<name>A0ABQ8GMD7_9PEZI</name>
<gene>
    <name evidence="2" type="ORF">B0J12DRAFT_412978</name>
</gene>
<accession>A0ABQ8GMD7</accession>
<reference evidence="2 3" key="1">
    <citation type="journal article" date="2021" name="Nat. Commun.">
        <title>Genetic determinants of endophytism in the Arabidopsis root mycobiome.</title>
        <authorList>
            <person name="Mesny F."/>
            <person name="Miyauchi S."/>
            <person name="Thiergart T."/>
            <person name="Pickel B."/>
            <person name="Atanasova L."/>
            <person name="Karlsson M."/>
            <person name="Huettel B."/>
            <person name="Barry K.W."/>
            <person name="Haridas S."/>
            <person name="Chen C."/>
            <person name="Bauer D."/>
            <person name="Andreopoulos W."/>
            <person name="Pangilinan J."/>
            <person name="LaButti K."/>
            <person name="Riley R."/>
            <person name="Lipzen A."/>
            <person name="Clum A."/>
            <person name="Drula E."/>
            <person name="Henrissat B."/>
            <person name="Kohler A."/>
            <person name="Grigoriev I.V."/>
            <person name="Martin F.M."/>
            <person name="Hacquard S."/>
        </authorList>
    </citation>
    <scope>NUCLEOTIDE SEQUENCE [LARGE SCALE GENOMIC DNA]</scope>
    <source>
        <strain evidence="2 3">MPI-SDFR-AT-0080</strain>
    </source>
</reference>
<comment type="caution">
    <text evidence="2">The sequence shown here is derived from an EMBL/GenBank/DDBJ whole genome shotgun (WGS) entry which is preliminary data.</text>
</comment>
<protein>
    <submittedName>
        <fullName evidence="2">Uncharacterized protein</fullName>
    </submittedName>
</protein>
<feature type="region of interest" description="Disordered" evidence="1">
    <location>
        <begin position="1"/>
        <end position="25"/>
    </location>
</feature>
<organism evidence="2 3">
    <name type="scientific">Macrophomina phaseolina</name>
    <dbReference type="NCBI Taxonomy" id="35725"/>
    <lineage>
        <taxon>Eukaryota</taxon>
        <taxon>Fungi</taxon>
        <taxon>Dikarya</taxon>
        <taxon>Ascomycota</taxon>
        <taxon>Pezizomycotina</taxon>
        <taxon>Dothideomycetes</taxon>
        <taxon>Dothideomycetes incertae sedis</taxon>
        <taxon>Botryosphaeriales</taxon>
        <taxon>Botryosphaeriaceae</taxon>
        <taxon>Macrophomina</taxon>
    </lineage>
</organism>
<proteinExistence type="predicted"/>
<evidence type="ECO:0000313" key="3">
    <source>
        <dbReference type="Proteomes" id="UP000774617"/>
    </source>
</evidence>
<evidence type="ECO:0000256" key="1">
    <source>
        <dbReference type="SAM" id="MobiDB-lite"/>
    </source>
</evidence>
<evidence type="ECO:0000313" key="2">
    <source>
        <dbReference type="EMBL" id="KAH7057393.1"/>
    </source>
</evidence>